<evidence type="ECO:0000313" key="9">
    <source>
        <dbReference type="EMBL" id="CUQ75196.1"/>
    </source>
</evidence>
<dbReference type="PANTHER" id="PTHR30043:SF1">
    <property type="entry name" value="ABC TRANSPORT SYSTEM PERMEASE PROTEIN P69"/>
    <property type="match status" value="1"/>
</dbReference>
<keyword evidence="4 7" id="KW-0812">Transmembrane</keyword>
<evidence type="ECO:0000313" key="10">
    <source>
        <dbReference type="Proteomes" id="UP000095621"/>
    </source>
</evidence>
<evidence type="ECO:0000256" key="5">
    <source>
        <dbReference type="ARBA" id="ARBA00022989"/>
    </source>
</evidence>
<feature type="transmembrane region" description="Helical" evidence="7">
    <location>
        <begin position="274"/>
        <end position="291"/>
    </location>
</feature>
<sequence length="524" mass="57243">MRILNSYMVVRMKSMNRMKVIRRITALVMLFIIIFCFAVTGFDMNVIIKRGSQAVLFIKRMFPPDTGYCGKIIEPLIKTVQMSIAGTFIGAVFGLFTAFLYAGNLIKKSYVRIVVRVIVQCVRTIPVLILALVATFIWGLGAAAGTIAIAVSTWAVMARIGGEDIEGLTLKPYEAVTAIGAGKFKAFSRTVIVELLPGYLSNSLYVLEANIRHAAILGYVGAGGIGLLLNEKISWREYSRVGMILVMLFVAVLVIEGISTFLKAYLDGRIKRNTTANVIISVCIMVFFVYSLSAVKDVSTSKLGIKVVGAIMHGITHPDWEYMFMTGKSGVMYLMLETIAIAVAGTCAGAVFAVILTLINSRKFIPAPMAFIGRLVVMAIRTVPVYVYGLIFIRVTGPGSFAGVLTMMMCSIGLLTKRFTVAVDNWNMAAWNACKCAGTGFIARLRYVAVPELKIQFKDAVMYRLDVNVRSASTLGLVGAGGIGAPLIVYMNNYRWDAVGSILIVLFVVVLLIELLSKCLKRIH</sequence>
<keyword evidence="2 7" id="KW-0813">Transport</keyword>
<proteinExistence type="inferred from homology"/>
<evidence type="ECO:0000256" key="2">
    <source>
        <dbReference type="ARBA" id="ARBA00022448"/>
    </source>
</evidence>
<feature type="transmembrane region" description="Helical" evidence="7">
    <location>
        <begin position="84"/>
        <end position="106"/>
    </location>
</feature>
<reference evidence="9 10" key="1">
    <citation type="submission" date="2015-09" db="EMBL/GenBank/DDBJ databases">
        <authorList>
            <consortium name="Pathogen Informatics"/>
        </authorList>
    </citation>
    <scope>NUCLEOTIDE SEQUENCE [LARGE SCALE GENOMIC DNA]</scope>
    <source>
        <strain evidence="9 10">2789STDY5834875</strain>
    </source>
</reference>
<evidence type="ECO:0000256" key="6">
    <source>
        <dbReference type="ARBA" id="ARBA00023136"/>
    </source>
</evidence>
<evidence type="ECO:0000256" key="3">
    <source>
        <dbReference type="ARBA" id="ARBA00022475"/>
    </source>
</evidence>
<comment type="similarity">
    <text evidence="7">Belongs to the binding-protein-dependent transport system permease family.</text>
</comment>
<evidence type="ECO:0000256" key="4">
    <source>
        <dbReference type="ARBA" id="ARBA00022692"/>
    </source>
</evidence>
<dbReference type="Proteomes" id="UP000095621">
    <property type="component" value="Unassembled WGS sequence"/>
</dbReference>
<feature type="transmembrane region" description="Helical" evidence="7">
    <location>
        <begin position="241"/>
        <end position="262"/>
    </location>
</feature>
<dbReference type="PANTHER" id="PTHR30043">
    <property type="entry name" value="PHOSPHONATES TRANSPORT SYSTEM PERMEASE PROTEIN"/>
    <property type="match status" value="1"/>
</dbReference>
<dbReference type="GO" id="GO:0005886">
    <property type="term" value="C:plasma membrane"/>
    <property type="evidence" value="ECO:0007669"/>
    <property type="project" value="UniProtKB-SubCell"/>
</dbReference>
<dbReference type="PROSITE" id="PS50928">
    <property type="entry name" value="ABC_TM1"/>
    <property type="match status" value="2"/>
</dbReference>
<dbReference type="InterPro" id="IPR000515">
    <property type="entry name" value="MetI-like"/>
</dbReference>
<dbReference type="EMBL" id="CZBU01000001">
    <property type="protein sequence ID" value="CUQ75196.1"/>
    <property type="molecule type" value="Genomic_DNA"/>
</dbReference>
<dbReference type="InterPro" id="IPR035906">
    <property type="entry name" value="MetI-like_sf"/>
</dbReference>
<evidence type="ECO:0000259" key="8">
    <source>
        <dbReference type="PROSITE" id="PS50928"/>
    </source>
</evidence>
<dbReference type="SUPFAM" id="SSF161098">
    <property type="entry name" value="MetI-like"/>
    <property type="match status" value="2"/>
</dbReference>
<protein>
    <submittedName>
        <fullName evidence="9">Phosphate-import permease protein phnE</fullName>
    </submittedName>
</protein>
<feature type="transmembrane region" description="Helical" evidence="7">
    <location>
        <begin position="399"/>
        <end position="416"/>
    </location>
</feature>
<feature type="domain" description="ABC transmembrane type-1" evidence="8">
    <location>
        <begin position="335"/>
        <end position="517"/>
    </location>
</feature>
<keyword evidence="3" id="KW-1003">Cell membrane</keyword>
<feature type="transmembrane region" description="Helical" evidence="7">
    <location>
        <begin position="371"/>
        <end position="393"/>
    </location>
</feature>
<gene>
    <name evidence="9" type="primary">phnE</name>
    <name evidence="9" type="ORF">ERS852490_00374</name>
</gene>
<dbReference type="CDD" id="cd06261">
    <property type="entry name" value="TM_PBP2"/>
    <property type="match status" value="1"/>
</dbReference>
<feature type="transmembrane region" description="Helical" evidence="7">
    <location>
        <begin position="498"/>
        <end position="516"/>
    </location>
</feature>
<organism evidence="9 10">
    <name type="scientific">Lachnospira eligens</name>
    <dbReference type="NCBI Taxonomy" id="39485"/>
    <lineage>
        <taxon>Bacteria</taxon>
        <taxon>Bacillati</taxon>
        <taxon>Bacillota</taxon>
        <taxon>Clostridia</taxon>
        <taxon>Lachnospirales</taxon>
        <taxon>Lachnospiraceae</taxon>
        <taxon>Lachnospira</taxon>
    </lineage>
</organism>
<dbReference type="Gene3D" id="1.10.3720.10">
    <property type="entry name" value="MetI-like"/>
    <property type="match status" value="2"/>
</dbReference>
<evidence type="ECO:0000256" key="1">
    <source>
        <dbReference type="ARBA" id="ARBA00004651"/>
    </source>
</evidence>
<dbReference type="GO" id="GO:0055085">
    <property type="term" value="P:transmembrane transport"/>
    <property type="evidence" value="ECO:0007669"/>
    <property type="project" value="InterPro"/>
</dbReference>
<name>A0A174YT79_9FIRM</name>
<keyword evidence="6 7" id="KW-0472">Membrane</keyword>
<accession>A0A174YT79</accession>
<evidence type="ECO:0000256" key="7">
    <source>
        <dbReference type="RuleBase" id="RU363032"/>
    </source>
</evidence>
<comment type="subcellular location">
    <subcellularLocation>
        <location evidence="1 7">Cell membrane</location>
        <topology evidence="1 7">Multi-pass membrane protein</topology>
    </subcellularLocation>
</comment>
<feature type="transmembrane region" description="Helical" evidence="7">
    <location>
        <begin position="332"/>
        <end position="359"/>
    </location>
</feature>
<feature type="transmembrane region" description="Helical" evidence="7">
    <location>
        <begin position="20"/>
        <end position="42"/>
    </location>
</feature>
<keyword evidence="5 7" id="KW-1133">Transmembrane helix</keyword>
<feature type="transmembrane region" description="Helical" evidence="7">
    <location>
        <begin position="472"/>
        <end position="492"/>
    </location>
</feature>
<feature type="domain" description="ABC transmembrane type-1" evidence="8">
    <location>
        <begin position="76"/>
        <end position="259"/>
    </location>
</feature>
<dbReference type="Pfam" id="PF00528">
    <property type="entry name" value="BPD_transp_1"/>
    <property type="match status" value="1"/>
</dbReference>
<feature type="transmembrane region" description="Helical" evidence="7">
    <location>
        <begin position="127"/>
        <end position="151"/>
    </location>
</feature>
<dbReference type="AlphaFoldDB" id="A0A174YT79"/>